<dbReference type="Proteomes" id="UP000238218">
    <property type="component" value="Unassembled WGS sequence"/>
</dbReference>
<proteinExistence type="predicted"/>
<protein>
    <recommendedName>
        <fullName evidence="1">HNH endonuclease 5 domain-containing protein</fullName>
    </recommendedName>
</protein>
<comment type="caution">
    <text evidence="2">The sequence shown here is derived from an EMBL/GenBank/DDBJ whole genome shotgun (WGS) entry which is preliminary data.</text>
</comment>
<organism evidence="2 3">
    <name type="scientific">Aphanothece cf. minutissima CCALA 015</name>
    <dbReference type="NCBI Taxonomy" id="2107695"/>
    <lineage>
        <taxon>Bacteria</taxon>
        <taxon>Bacillati</taxon>
        <taxon>Cyanobacteriota</taxon>
        <taxon>Cyanophyceae</taxon>
        <taxon>Oscillatoriophycideae</taxon>
        <taxon>Chroococcales</taxon>
        <taxon>Aphanothecaceae</taxon>
        <taxon>Aphanothece</taxon>
    </lineage>
</organism>
<dbReference type="RefSeq" id="WP_106222241.1">
    <property type="nucleotide sequence ID" value="NZ_PVWP01000008.1"/>
</dbReference>
<evidence type="ECO:0000313" key="2">
    <source>
        <dbReference type="EMBL" id="PSB36771.1"/>
    </source>
</evidence>
<sequence>MPELPLEIEIDYDSNGLTTRRVSVCEYEWNAHETAVIIRGHCHLRKEERSFNSTKIKRCINLSDSSIIPDLAVFVRSLEGRSDPALQGQHKTPLSRSQEKSLLRRKFVPDVLYYQFKRRFFFIFDDRCFKCGHQAAWKCIPEEDAYMGGVLIQEQLLMDHHIPFEKGGKFESGNLVSLCKRCNRVKGTNLPSAFYSDYELGRLDDYLVAQDQLFPRGRWYWNYDEWDAFFSSDNSERHRILLREGVNEELARCCLRSQDHHYFCGVTESSGTYGVSWTFSIKLDK</sequence>
<dbReference type="InterPro" id="IPR029471">
    <property type="entry name" value="HNH_5"/>
</dbReference>
<dbReference type="Pfam" id="PF14279">
    <property type="entry name" value="HNH_5"/>
    <property type="match status" value="1"/>
</dbReference>
<evidence type="ECO:0000313" key="3">
    <source>
        <dbReference type="Proteomes" id="UP000238218"/>
    </source>
</evidence>
<accession>A0ABX5F5M3</accession>
<keyword evidence="3" id="KW-1185">Reference proteome</keyword>
<name>A0ABX5F5M3_9CHRO</name>
<dbReference type="Gene3D" id="1.10.30.50">
    <property type="match status" value="1"/>
</dbReference>
<dbReference type="EMBL" id="PVWP01000008">
    <property type="protein sequence ID" value="PSB36771.1"/>
    <property type="molecule type" value="Genomic_DNA"/>
</dbReference>
<evidence type="ECO:0000259" key="1">
    <source>
        <dbReference type="Pfam" id="PF14279"/>
    </source>
</evidence>
<reference evidence="2 3" key="1">
    <citation type="submission" date="2018-03" db="EMBL/GenBank/DDBJ databases">
        <title>The ancient ancestry and fast evolution of plastids.</title>
        <authorList>
            <person name="Moore K.R."/>
            <person name="Magnabosco C."/>
            <person name="Momper L."/>
            <person name="Gold D.A."/>
            <person name="Bosak T."/>
            <person name="Fournier G.P."/>
        </authorList>
    </citation>
    <scope>NUCLEOTIDE SEQUENCE [LARGE SCALE GENOMIC DNA]</scope>
    <source>
        <strain evidence="2 3">CCALA 015</strain>
    </source>
</reference>
<dbReference type="CDD" id="cd00085">
    <property type="entry name" value="HNHc"/>
    <property type="match status" value="1"/>
</dbReference>
<gene>
    <name evidence="2" type="ORF">C7B81_12635</name>
</gene>
<dbReference type="InterPro" id="IPR003615">
    <property type="entry name" value="HNH_nuc"/>
</dbReference>
<feature type="domain" description="HNH endonuclease 5" evidence="1">
    <location>
        <begin position="153"/>
        <end position="195"/>
    </location>
</feature>